<gene>
    <name evidence="11" type="ORF">PIGHUM_01215</name>
</gene>
<accession>A0A3P4B1Y8</accession>
<keyword evidence="12" id="KW-1185">Reference proteome</keyword>
<evidence type="ECO:0000256" key="7">
    <source>
        <dbReference type="ARBA" id="ARBA00023609"/>
    </source>
</evidence>
<evidence type="ECO:0000313" key="11">
    <source>
        <dbReference type="EMBL" id="VCU69155.1"/>
    </source>
</evidence>
<feature type="signal peptide" evidence="8">
    <location>
        <begin position="1"/>
        <end position="43"/>
    </location>
</feature>
<keyword evidence="5" id="KW-0472">Membrane</keyword>
<organism evidence="11 12">
    <name type="scientific">Pigmentiphaga humi</name>
    <dbReference type="NCBI Taxonomy" id="2478468"/>
    <lineage>
        <taxon>Bacteria</taxon>
        <taxon>Pseudomonadati</taxon>
        <taxon>Pseudomonadota</taxon>
        <taxon>Betaproteobacteria</taxon>
        <taxon>Burkholderiales</taxon>
        <taxon>Alcaligenaceae</taxon>
        <taxon>Pigmentiphaga</taxon>
    </lineage>
</organism>
<dbReference type="Proteomes" id="UP000277294">
    <property type="component" value="Unassembled WGS sequence"/>
</dbReference>
<name>A0A3P4B1Y8_9BURK</name>
<evidence type="ECO:0000256" key="1">
    <source>
        <dbReference type="ARBA" id="ARBA00004571"/>
    </source>
</evidence>
<evidence type="ECO:0000313" key="12">
    <source>
        <dbReference type="Proteomes" id="UP000277294"/>
    </source>
</evidence>
<reference evidence="11 12" key="1">
    <citation type="submission" date="2018-10" db="EMBL/GenBank/DDBJ databases">
        <authorList>
            <person name="Criscuolo A."/>
        </authorList>
    </citation>
    <scope>NUCLEOTIDE SEQUENCE [LARGE SCALE GENOMIC DNA]</scope>
    <source>
        <strain evidence="11">DnA1</strain>
    </source>
</reference>
<dbReference type="Gene3D" id="1.25.40.10">
    <property type="entry name" value="Tetratricopeptide repeat domain"/>
    <property type="match status" value="1"/>
</dbReference>
<evidence type="ECO:0000256" key="2">
    <source>
        <dbReference type="ARBA" id="ARBA00022452"/>
    </source>
</evidence>
<evidence type="ECO:0000256" key="6">
    <source>
        <dbReference type="ARBA" id="ARBA00023237"/>
    </source>
</evidence>
<feature type="domain" description="Surface lipoprotein assembly modifier N-terminal TPR repeats region" evidence="10">
    <location>
        <begin position="99"/>
        <end position="185"/>
    </location>
</feature>
<keyword evidence="3" id="KW-0812">Transmembrane</keyword>
<evidence type="ECO:0008006" key="13">
    <source>
        <dbReference type="Google" id="ProtNLM"/>
    </source>
</evidence>
<evidence type="ECO:0000256" key="4">
    <source>
        <dbReference type="ARBA" id="ARBA00022729"/>
    </source>
</evidence>
<feature type="chain" id="PRO_5018188286" description="TPR repeat-containing protein" evidence="8">
    <location>
        <begin position="44"/>
        <end position="504"/>
    </location>
</feature>
<keyword evidence="4 8" id="KW-0732">Signal</keyword>
<evidence type="ECO:0000256" key="3">
    <source>
        <dbReference type="ARBA" id="ARBA00022692"/>
    </source>
</evidence>
<keyword evidence="2" id="KW-1134">Transmembrane beta strand</keyword>
<feature type="domain" description="Surface lipoprotein assembly modifier C-terminal" evidence="9">
    <location>
        <begin position="218"/>
        <end position="504"/>
    </location>
</feature>
<dbReference type="EMBL" id="UWPJ01000011">
    <property type="protein sequence ID" value="VCU69155.1"/>
    <property type="molecule type" value="Genomic_DNA"/>
</dbReference>
<evidence type="ECO:0000259" key="10">
    <source>
        <dbReference type="Pfam" id="PF24575"/>
    </source>
</evidence>
<comment type="similarity">
    <text evidence="7">Belongs to the Slam family.</text>
</comment>
<dbReference type="AlphaFoldDB" id="A0A3P4B1Y8"/>
<dbReference type="Pfam" id="PF04575">
    <property type="entry name" value="SlipAM"/>
    <property type="match status" value="1"/>
</dbReference>
<dbReference type="InterPro" id="IPR011990">
    <property type="entry name" value="TPR-like_helical_dom_sf"/>
</dbReference>
<dbReference type="InterPro" id="IPR007655">
    <property type="entry name" value="Slam_C"/>
</dbReference>
<dbReference type="InterPro" id="IPR057556">
    <property type="entry name" value="TPR_Slam"/>
</dbReference>
<sequence length="504" mass="57583">MGGYGLFGLPRLDLHPAFMTSRFQRLLRSAALLFFLCSASAWAQQDTADRLWQGAERQAQQLRRQSDPLQGAGRGNWLEESMLSAWQTPQTRLHQLLLSIMQAVNARDWFGADRLLRQYAQVPGRDPALFTFVEAARLAAEGDYDAAIAGYRQVLQANPKFIRGNLDLARAMMADSRLRDAREIFQQMQARPLPAEVERYIADAMTAIEQRGRLRLTLSVAAVRDDNLANTSRVVDPCALVFYGTCLQNVPGSKTADSGAYFEASLNKLWPLAGHHGVLLRSLNYGNHYRHESNFDNLVSTTYLGYQYSTARGHFQFLPLFELDLEGGREAYRAVGFRTSLNRQLNPRAMIEASYEYKHRDFTERLQGLEGDFRSAMLYGQYAVRPDLLLYGVLTWRESDAGFGLFGYREQIARLGIVKSFNQKVTVNAAYSYRRRQAQEDYAIFGRRQRDHENGLYLSVSLPGYAWAGFTPTMSYEYRNNRSSIPHLYTYERNRFTLGFTKVF</sequence>
<evidence type="ECO:0000256" key="5">
    <source>
        <dbReference type="ARBA" id="ARBA00023136"/>
    </source>
</evidence>
<evidence type="ECO:0000259" key="9">
    <source>
        <dbReference type="Pfam" id="PF04575"/>
    </source>
</evidence>
<dbReference type="GO" id="GO:0009279">
    <property type="term" value="C:cell outer membrane"/>
    <property type="evidence" value="ECO:0007669"/>
    <property type="project" value="UniProtKB-SubCell"/>
</dbReference>
<comment type="subcellular location">
    <subcellularLocation>
        <location evidence="1">Cell outer membrane</location>
        <topology evidence="1">Multi-pass membrane protein</topology>
    </subcellularLocation>
</comment>
<protein>
    <recommendedName>
        <fullName evidence="13">TPR repeat-containing protein</fullName>
    </recommendedName>
</protein>
<keyword evidence="6" id="KW-0998">Cell outer membrane</keyword>
<dbReference type="SUPFAM" id="SSF48452">
    <property type="entry name" value="TPR-like"/>
    <property type="match status" value="1"/>
</dbReference>
<proteinExistence type="inferred from homology"/>
<dbReference type="Pfam" id="PF24575">
    <property type="entry name" value="TPR_Slam"/>
    <property type="match status" value="1"/>
</dbReference>
<evidence type="ECO:0000256" key="8">
    <source>
        <dbReference type="SAM" id="SignalP"/>
    </source>
</evidence>